<dbReference type="SUPFAM" id="SSF53474">
    <property type="entry name" value="alpha/beta-Hydrolases"/>
    <property type="match status" value="1"/>
</dbReference>
<evidence type="ECO:0000313" key="2">
    <source>
        <dbReference type="Proteomes" id="UP000676776"/>
    </source>
</evidence>
<protein>
    <recommendedName>
        <fullName evidence="3">Esterase</fullName>
    </recommendedName>
</protein>
<dbReference type="Gene3D" id="3.40.50.1820">
    <property type="entry name" value="alpha/beta hydrolase"/>
    <property type="match status" value="1"/>
</dbReference>
<keyword evidence="2" id="KW-1185">Reference proteome</keyword>
<gene>
    <name evidence="1" type="ORF">J4050_07635</name>
</gene>
<dbReference type="EMBL" id="JAGEVF010000005">
    <property type="protein sequence ID" value="MBO3116612.1"/>
    <property type="molecule type" value="Genomic_DNA"/>
</dbReference>
<sequence>MRLKPILKTSLVAISLLVCMLLSSQSYQVYSNDVLKLYSEQLRDSINLNLHKPESLGKSGPNIKFPVTIIFDSQHKMTYPRIINTFDFLSIDALIPETIIVGVPFNFNNRTYLTSDQRKEGDSLMGIERMERFLFKELIPKLKSEFKANDFLMIIGHSRTAFLVNYLLTKQSSNINVAVALSGFYKEHPLNEGFFEDYLGNNENFPRPTQYFITAGTSAEETSYKTENDALSTYFSNASIAKNLDLNYSTNAHATHMVNFWMSIPQILLNSYEEYGLIINNWLFNKLEDATNEQPIEEFKSDLTKLNEKLSLNANPSITHIFSFASHYLNTKDYSTAIDFVSLGLDYYPDYLDFYPLIIELFQQSNDEKNRNKYIEIYKKKIAADASLSDPEKNNRLKSY</sequence>
<dbReference type="InterPro" id="IPR029058">
    <property type="entry name" value="AB_hydrolase_fold"/>
</dbReference>
<reference evidence="1 2" key="1">
    <citation type="submission" date="2021-03" db="EMBL/GenBank/DDBJ databases">
        <title>Winogradskyella sp. nov., isolated from costal sediment.</title>
        <authorList>
            <person name="Gao C."/>
        </authorList>
    </citation>
    <scope>NUCLEOTIDE SEQUENCE [LARGE SCALE GENOMIC DNA]</scope>
    <source>
        <strain evidence="1 2">DF17</strain>
    </source>
</reference>
<proteinExistence type="predicted"/>
<organism evidence="1 2">
    <name type="scientific">Winogradskyella pelagia</name>
    <dbReference type="NCBI Taxonomy" id="2819984"/>
    <lineage>
        <taxon>Bacteria</taxon>
        <taxon>Pseudomonadati</taxon>
        <taxon>Bacteroidota</taxon>
        <taxon>Flavobacteriia</taxon>
        <taxon>Flavobacteriales</taxon>
        <taxon>Flavobacteriaceae</taxon>
        <taxon>Winogradskyella</taxon>
    </lineage>
</organism>
<dbReference type="InterPro" id="IPR000801">
    <property type="entry name" value="Esterase-like"/>
</dbReference>
<dbReference type="Proteomes" id="UP000676776">
    <property type="component" value="Unassembled WGS sequence"/>
</dbReference>
<name>A0ABS3T1J8_9FLAO</name>
<accession>A0ABS3T1J8</accession>
<evidence type="ECO:0008006" key="3">
    <source>
        <dbReference type="Google" id="ProtNLM"/>
    </source>
</evidence>
<comment type="caution">
    <text evidence="1">The sequence shown here is derived from an EMBL/GenBank/DDBJ whole genome shotgun (WGS) entry which is preliminary data.</text>
</comment>
<dbReference type="Pfam" id="PF00756">
    <property type="entry name" value="Esterase"/>
    <property type="match status" value="1"/>
</dbReference>
<evidence type="ECO:0000313" key="1">
    <source>
        <dbReference type="EMBL" id="MBO3116612.1"/>
    </source>
</evidence>